<evidence type="ECO:0000313" key="2">
    <source>
        <dbReference type="EMBL" id="ETN78662.1"/>
    </source>
</evidence>
<organism evidence="2 3">
    <name type="scientific">Necator americanus</name>
    <name type="common">Human hookworm</name>
    <dbReference type="NCBI Taxonomy" id="51031"/>
    <lineage>
        <taxon>Eukaryota</taxon>
        <taxon>Metazoa</taxon>
        <taxon>Ecdysozoa</taxon>
        <taxon>Nematoda</taxon>
        <taxon>Chromadorea</taxon>
        <taxon>Rhabditida</taxon>
        <taxon>Rhabditina</taxon>
        <taxon>Rhabditomorpha</taxon>
        <taxon>Strongyloidea</taxon>
        <taxon>Ancylostomatidae</taxon>
        <taxon>Bunostominae</taxon>
        <taxon>Necator</taxon>
    </lineage>
</organism>
<dbReference type="Proteomes" id="UP000053676">
    <property type="component" value="Unassembled WGS sequence"/>
</dbReference>
<evidence type="ECO:0000313" key="3">
    <source>
        <dbReference type="Proteomes" id="UP000053676"/>
    </source>
</evidence>
<protein>
    <submittedName>
        <fullName evidence="2">Uncharacterized protein</fullName>
    </submittedName>
</protein>
<reference evidence="3" key="1">
    <citation type="journal article" date="2014" name="Nat. Genet.">
        <title>Genome of the human hookworm Necator americanus.</title>
        <authorList>
            <person name="Tang Y.T."/>
            <person name="Gao X."/>
            <person name="Rosa B.A."/>
            <person name="Abubucker S."/>
            <person name="Hallsworth-Pepin K."/>
            <person name="Martin J."/>
            <person name="Tyagi R."/>
            <person name="Heizer E."/>
            <person name="Zhang X."/>
            <person name="Bhonagiri-Palsikar V."/>
            <person name="Minx P."/>
            <person name="Warren W.C."/>
            <person name="Wang Q."/>
            <person name="Zhan B."/>
            <person name="Hotez P.J."/>
            <person name="Sternberg P.W."/>
            <person name="Dougall A."/>
            <person name="Gaze S.T."/>
            <person name="Mulvenna J."/>
            <person name="Sotillo J."/>
            <person name="Ranganathan S."/>
            <person name="Rabelo E.M."/>
            <person name="Wilson R.K."/>
            <person name="Felgner P.L."/>
            <person name="Bethony J."/>
            <person name="Hawdon J.M."/>
            <person name="Gasser R.B."/>
            <person name="Loukas A."/>
            <person name="Mitreva M."/>
        </authorList>
    </citation>
    <scope>NUCLEOTIDE SEQUENCE [LARGE SCALE GENOMIC DNA]</scope>
</reference>
<name>W2TCC4_NECAM</name>
<dbReference type="STRING" id="51031.W2TCC4"/>
<dbReference type="EMBL" id="KI659793">
    <property type="protein sequence ID" value="ETN78662.1"/>
    <property type="molecule type" value="Genomic_DNA"/>
</dbReference>
<evidence type="ECO:0000256" key="1">
    <source>
        <dbReference type="SAM" id="MobiDB-lite"/>
    </source>
</evidence>
<proteinExistence type="predicted"/>
<sequence>MFIFVIQICETSARLNSLGVGKLISALHRSIGLPHTSSTIRDSCIANLATCIPLCKELITEFVQRIDRFSRTQKVAVRNFTCEIAPLVLTNFDLSDPDPGLYDEIDNVNKTIAQAGDATTSTVVLEPKQEELQGYSDEEDGTSAINSSSENDGDSDKENNQKKEKTKIPKRTLAQ</sequence>
<keyword evidence="3" id="KW-1185">Reference proteome</keyword>
<accession>W2TCC4</accession>
<gene>
    <name evidence="2" type="ORF">NECAME_02809</name>
</gene>
<feature type="compositionally biased region" description="Basic and acidic residues" evidence="1">
    <location>
        <begin position="154"/>
        <end position="167"/>
    </location>
</feature>
<dbReference type="AlphaFoldDB" id="W2TCC4"/>
<feature type="region of interest" description="Disordered" evidence="1">
    <location>
        <begin position="126"/>
        <end position="175"/>
    </location>
</feature>
<dbReference type="KEGG" id="nai:NECAME_02809"/>